<dbReference type="AlphaFoldDB" id="Q69MK4"/>
<dbReference type="EMBL" id="AP005745">
    <property type="protein sequence ID" value="BAD33911.1"/>
    <property type="molecule type" value="Genomic_DNA"/>
</dbReference>
<feature type="compositionally biased region" description="Gly residues" evidence="1">
    <location>
        <begin position="40"/>
        <end position="51"/>
    </location>
</feature>
<sequence>MVAGSGRWRRTREEAGKGEGAHREDGDGEAKTGRRPTTRIGGGASRVGVGDGAPATPYRGGGAAEGSKDEGLEEGEASRHGEEHWPSTAFAAGLSGETLRRLLAARRWWPRVFSSLRGRGKRRRTARRSGTAGICDRRRQMRRRPWVDDESGAPAVGLALATAKPMVQAASSGGG</sequence>
<reference evidence="3" key="1">
    <citation type="journal article" date="2005" name="Nature">
        <title>The map-based sequence of the rice genome.</title>
        <authorList>
            <consortium name="International rice genome sequencing project (IRGSP)"/>
            <person name="Matsumoto T."/>
            <person name="Wu J."/>
            <person name="Kanamori H."/>
            <person name="Katayose Y."/>
            <person name="Fujisawa M."/>
            <person name="Namiki N."/>
            <person name="Mizuno H."/>
            <person name="Yamamoto K."/>
            <person name="Antonio B.A."/>
            <person name="Baba T."/>
            <person name="Sakata K."/>
            <person name="Nagamura Y."/>
            <person name="Aoki H."/>
            <person name="Arikawa K."/>
            <person name="Arita K."/>
            <person name="Bito T."/>
            <person name="Chiden Y."/>
            <person name="Fujitsuka N."/>
            <person name="Fukunaka R."/>
            <person name="Hamada M."/>
            <person name="Harada C."/>
            <person name="Hayashi A."/>
            <person name="Hijishita S."/>
            <person name="Honda M."/>
            <person name="Hosokawa S."/>
            <person name="Ichikawa Y."/>
            <person name="Idonuma A."/>
            <person name="Iijima M."/>
            <person name="Ikeda M."/>
            <person name="Ikeno M."/>
            <person name="Ito K."/>
            <person name="Ito S."/>
            <person name="Ito T."/>
            <person name="Ito Y."/>
            <person name="Ito Y."/>
            <person name="Iwabuchi A."/>
            <person name="Kamiya K."/>
            <person name="Karasawa W."/>
            <person name="Kurita K."/>
            <person name="Katagiri S."/>
            <person name="Kikuta A."/>
            <person name="Kobayashi H."/>
            <person name="Kobayashi N."/>
            <person name="Machita K."/>
            <person name="Maehara T."/>
            <person name="Masukawa M."/>
            <person name="Mizubayashi T."/>
            <person name="Mukai Y."/>
            <person name="Nagasaki H."/>
            <person name="Nagata Y."/>
            <person name="Naito S."/>
            <person name="Nakashima M."/>
            <person name="Nakama Y."/>
            <person name="Nakamichi Y."/>
            <person name="Nakamura M."/>
            <person name="Meguro A."/>
            <person name="Negishi M."/>
            <person name="Ohta I."/>
            <person name="Ohta T."/>
            <person name="Okamoto M."/>
            <person name="Ono N."/>
            <person name="Saji S."/>
            <person name="Sakaguchi M."/>
            <person name="Sakai K."/>
            <person name="Shibata M."/>
            <person name="Shimokawa T."/>
            <person name="Song J."/>
            <person name="Takazaki Y."/>
            <person name="Terasawa K."/>
            <person name="Tsugane M."/>
            <person name="Tsuji K."/>
            <person name="Ueda S."/>
            <person name="Waki K."/>
            <person name="Yamagata H."/>
            <person name="Yamamoto M."/>
            <person name="Yamamoto S."/>
            <person name="Yamane H."/>
            <person name="Yoshiki S."/>
            <person name="Yoshihara R."/>
            <person name="Yukawa K."/>
            <person name="Zhong H."/>
            <person name="Yano M."/>
            <person name="Yuan Q."/>
            <person name="Ouyang S."/>
            <person name="Liu J."/>
            <person name="Jones K.M."/>
            <person name="Gansberger K."/>
            <person name="Moffat K."/>
            <person name="Hill J."/>
            <person name="Bera J."/>
            <person name="Fadrosh D."/>
            <person name="Jin S."/>
            <person name="Johri S."/>
            <person name="Kim M."/>
            <person name="Overton L."/>
            <person name="Reardon M."/>
            <person name="Tsitrin T."/>
            <person name="Vuong H."/>
            <person name="Weaver B."/>
            <person name="Ciecko A."/>
            <person name="Tallon L."/>
            <person name="Jackson J."/>
            <person name="Pai G."/>
            <person name="Aken S.V."/>
            <person name="Utterback T."/>
            <person name="Reidmuller S."/>
            <person name="Feldblyum T."/>
            <person name="Hsiao J."/>
            <person name="Zismann V."/>
            <person name="Iobst S."/>
            <person name="de Vazeille A.R."/>
            <person name="Buell C.R."/>
            <person name="Ying K."/>
            <person name="Li Y."/>
            <person name="Lu T."/>
            <person name="Huang Y."/>
            <person name="Zhao Q."/>
            <person name="Feng Q."/>
            <person name="Zhang L."/>
            <person name="Zhu J."/>
            <person name="Weng Q."/>
            <person name="Mu J."/>
            <person name="Lu Y."/>
            <person name="Fan D."/>
            <person name="Liu Y."/>
            <person name="Guan J."/>
            <person name="Zhang Y."/>
            <person name="Yu S."/>
            <person name="Liu X."/>
            <person name="Zhang Y."/>
            <person name="Hong G."/>
            <person name="Han B."/>
            <person name="Choisne N."/>
            <person name="Demange N."/>
            <person name="Orjeda G."/>
            <person name="Samain S."/>
            <person name="Cattolico L."/>
            <person name="Pelletier E."/>
            <person name="Couloux A."/>
            <person name="Segurens B."/>
            <person name="Wincker P."/>
            <person name="D'Hont A."/>
            <person name="Scarpelli C."/>
            <person name="Weissenbach J."/>
            <person name="Salanoubat M."/>
            <person name="Quetier F."/>
            <person name="Yu Y."/>
            <person name="Kim H.R."/>
            <person name="Rambo T."/>
            <person name="Currie J."/>
            <person name="Collura K."/>
            <person name="Luo M."/>
            <person name="Yang T."/>
            <person name="Ammiraju J.S.S."/>
            <person name="Engler F."/>
            <person name="Soderlund C."/>
            <person name="Wing R.A."/>
            <person name="Palmer L.E."/>
            <person name="de la Bastide M."/>
            <person name="Spiegel L."/>
            <person name="Nascimento L."/>
            <person name="Zutavern T."/>
            <person name="O'Shaughnessy A."/>
            <person name="Dike S."/>
            <person name="Dedhia N."/>
            <person name="Preston R."/>
            <person name="Balija V."/>
            <person name="McCombie W.R."/>
            <person name="Chow T."/>
            <person name="Chen H."/>
            <person name="Chung M."/>
            <person name="Chen C."/>
            <person name="Shaw J."/>
            <person name="Wu H."/>
            <person name="Hsiao K."/>
            <person name="Chao Y."/>
            <person name="Chu M."/>
            <person name="Cheng C."/>
            <person name="Hour A."/>
            <person name="Lee P."/>
            <person name="Lin S."/>
            <person name="Lin Y."/>
            <person name="Liou J."/>
            <person name="Liu S."/>
            <person name="Hsing Y."/>
            <person name="Raghuvanshi S."/>
            <person name="Mohanty A."/>
            <person name="Bharti A.K."/>
            <person name="Gaur A."/>
            <person name="Gupta V."/>
            <person name="Kumar D."/>
            <person name="Ravi V."/>
            <person name="Vij S."/>
            <person name="Kapur A."/>
            <person name="Khurana P."/>
            <person name="Khurana P."/>
            <person name="Khurana J.P."/>
            <person name="Tyagi A.K."/>
            <person name="Gaikwad K."/>
            <person name="Singh A."/>
            <person name="Dalal V."/>
            <person name="Srivastava S."/>
            <person name="Dixit A."/>
            <person name="Pal A.K."/>
            <person name="Ghazi I.A."/>
            <person name="Yadav M."/>
            <person name="Pandit A."/>
            <person name="Bhargava A."/>
            <person name="Sureshbabu K."/>
            <person name="Batra K."/>
            <person name="Sharma T.R."/>
            <person name="Mohapatra T."/>
            <person name="Singh N.K."/>
            <person name="Messing J."/>
            <person name="Nelson A.B."/>
            <person name="Fuks G."/>
            <person name="Kavchok S."/>
            <person name="Keizer G."/>
            <person name="Linton E."/>
            <person name="Llaca V."/>
            <person name="Song R."/>
            <person name="Tanyolac B."/>
            <person name="Young S."/>
            <person name="Ho-Il K."/>
            <person name="Hahn J.H."/>
            <person name="Sangsakoo G."/>
            <person name="Vanavichit A."/>
            <person name="de Mattos Luiz.A.T."/>
            <person name="Zimmer P.D."/>
            <person name="Malone G."/>
            <person name="Dellagostin O."/>
            <person name="de Oliveira A.C."/>
            <person name="Bevan M."/>
            <person name="Bancroft I."/>
            <person name="Minx P."/>
            <person name="Cordum H."/>
            <person name="Wilson R."/>
            <person name="Cheng Z."/>
            <person name="Jin W."/>
            <person name="Jiang J."/>
            <person name="Leong S.A."/>
            <person name="Iwama H."/>
            <person name="Gojobori T."/>
            <person name="Itoh T."/>
            <person name="Niimura Y."/>
            <person name="Fujii Y."/>
            <person name="Habara T."/>
            <person name="Sakai H."/>
            <person name="Sato Y."/>
            <person name="Wilson G."/>
            <person name="Kumar K."/>
            <person name="McCouch S."/>
            <person name="Juretic N."/>
            <person name="Hoen D."/>
            <person name="Wright S."/>
            <person name="Bruskiewich R."/>
            <person name="Bureau T."/>
            <person name="Miyao A."/>
            <person name="Hirochika H."/>
            <person name="Nishikawa T."/>
            <person name="Kadowaki K."/>
            <person name="Sugiura M."/>
            <person name="Burr B."/>
            <person name="Sasaki T."/>
        </authorList>
    </citation>
    <scope>NUCLEOTIDE SEQUENCE [LARGE SCALE GENOMIC DNA]</scope>
    <source>
        <strain evidence="3">cv. Nipponbare</strain>
    </source>
</reference>
<organism evidence="2 3">
    <name type="scientific">Oryza sativa subsp. japonica</name>
    <name type="common">Rice</name>
    <dbReference type="NCBI Taxonomy" id="39947"/>
    <lineage>
        <taxon>Eukaryota</taxon>
        <taxon>Viridiplantae</taxon>
        <taxon>Streptophyta</taxon>
        <taxon>Embryophyta</taxon>
        <taxon>Tracheophyta</taxon>
        <taxon>Spermatophyta</taxon>
        <taxon>Magnoliopsida</taxon>
        <taxon>Liliopsida</taxon>
        <taxon>Poales</taxon>
        <taxon>Poaceae</taxon>
        <taxon>BOP clade</taxon>
        <taxon>Oryzoideae</taxon>
        <taxon>Oryzeae</taxon>
        <taxon>Oryzinae</taxon>
        <taxon>Oryza</taxon>
        <taxon>Oryza sativa</taxon>
    </lineage>
</organism>
<reference evidence="3" key="2">
    <citation type="journal article" date="2008" name="Nucleic Acids Res.">
        <title>The rice annotation project database (RAP-DB): 2008 update.</title>
        <authorList>
            <consortium name="The rice annotation project (RAP)"/>
        </authorList>
    </citation>
    <scope>GENOME REANNOTATION</scope>
    <source>
        <strain evidence="3">cv. Nipponbare</strain>
    </source>
</reference>
<accession>Q69MK4</accession>
<protein>
    <submittedName>
        <fullName evidence="2">Uncharacterized protein</fullName>
    </submittedName>
</protein>
<name>Q69MK4_ORYSJ</name>
<feature type="compositionally biased region" description="Basic and acidic residues" evidence="1">
    <location>
        <begin position="11"/>
        <end position="32"/>
    </location>
</feature>
<evidence type="ECO:0000313" key="2">
    <source>
        <dbReference type="EMBL" id="BAD33911.1"/>
    </source>
</evidence>
<gene>
    <name evidence="2" type="primary">OSJNBa0017O03.29</name>
</gene>
<feature type="region of interest" description="Disordered" evidence="1">
    <location>
        <begin position="1"/>
        <end position="88"/>
    </location>
</feature>
<feature type="compositionally biased region" description="Basic and acidic residues" evidence="1">
    <location>
        <begin position="66"/>
        <end position="85"/>
    </location>
</feature>
<proteinExistence type="predicted"/>
<evidence type="ECO:0000256" key="1">
    <source>
        <dbReference type="SAM" id="MobiDB-lite"/>
    </source>
</evidence>
<evidence type="ECO:0000313" key="3">
    <source>
        <dbReference type="Proteomes" id="UP000000763"/>
    </source>
</evidence>
<dbReference type="Proteomes" id="UP000000763">
    <property type="component" value="Chromosome 9"/>
</dbReference>